<keyword evidence="1" id="KW-0479">Metal-binding</keyword>
<protein>
    <submittedName>
        <fullName evidence="6">Zinc finger, MYND-type containing 12</fullName>
    </submittedName>
</protein>
<evidence type="ECO:0000256" key="3">
    <source>
        <dbReference type="ARBA" id="ARBA00022833"/>
    </source>
</evidence>
<evidence type="ECO:0000313" key="7">
    <source>
        <dbReference type="Proteomes" id="UP000472263"/>
    </source>
</evidence>
<evidence type="ECO:0000256" key="2">
    <source>
        <dbReference type="ARBA" id="ARBA00022771"/>
    </source>
</evidence>
<dbReference type="GeneTree" id="ENSGT00390000004248"/>
<keyword evidence="7" id="KW-1185">Reference proteome</keyword>
<dbReference type="Proteomes" id="UP000472263">
    <property type="component" value="Chromosome 7"/>
</dbReference>
<evidence type="ECO:0000256" key="1">
    <source>
        <dbReference type="ARBA" id="ARBA00022723"/>
    </source>
</evidence>
<evidence type="ECO:0000256" key="4">
    <source>
        <dbReference type="PROSITE-ProRule" id="PRU00134"/>
    </source>
</evidence>
<reference evidence="6" key="3">
    <citation type="submission" date="2025-09" db="UniProtKB">
        <authorList>
            <consortium name="Ensembl"/>
        </authorList>
    </citation>
    <scope>IDENTIFICATION</scope>
</reference>
<sequence length="339" mass="38076">MAGKPRVPWDLSEIIPLSIPKGVKKLCELCEKPAHLQCTKCRLTFYCGTEHQQADWVGIHDRICQLLVPIRSPAPFYSLQADRDTHRIQTRIKQEQLVEISRAVAQSKLFEGKYMEVQPAAQFFLRCATDIFGPGVVQLVPAYLLLAESSVGLGSLSQAKRFMSAAEWVVLRSPDCGPAVRHQLHRSLGRLYTMMGNLDAALLHFANDVYYASEEYGLDNTVTCDGYFLMANVFIQKGERLIAHSLYSEVARTWHSHLTKLFESLKQNSTSLEPSFDKSQRAEVDQMLRTILEAGENNSIQNKSQIALVAHCLAMLWFLGGDPQKVRHLTELPDTAASV</sequence>
<feature type="domain" description="MYND-type" evidence="5">
    <location>
        <begin position="27"/>
        <end position="64"/>
    </location>
</feature>
<gene>
    <name evidence="6" type="primary">zmynd12</name>
</gene>
<dbReference type="AlphaFoldDB" id="A0A667X5S3"/>
<organism evidence="6 7">
    <name type="scientific">Myripristis murdjan</name>
    <name type="common">pinecone soldierfish</name>
    <dbReference type="NCBI Taxonomy" id="586833"/>
    <lineage>
        <taxon>Eukaryota</taxon>
        <taxon>Metazoa</taxon>
        <taxon>Chordata</taxon>
        <taxon>Craniata</taxon>
        <taxon>Vertebrata</taxon>
        <taxon>Euteleostomi</taxon>
        <taxon>Actinopterygii</taxon>
        <taxon>Neopterygii</taxon>
        <taxon>Teleostei</taxon>
        <taxon>Neoteleostei</taxon>
        <taxon>Acanthomorphata</taxon>
        <taxon>Holocentriformes</taxon>
        <taxon>Holocentridae</taxon>
        <taxon>Myripristis</taxon>
    </lineage>
</organism>
<name>A0A667X5S3_9TELE</name>
<dbReference type="Gene3D" id="1.25.40.10">
    <property type="entry name" value="Tetratricopeptide repeat domain"/>
    <property type="match status" value="1"/>
</dbReference>
<dbReference type="SUPFAM" id="SSF144232">
    <property type="entry name" value="HIT/MYND zinc finger-like"/>
    <property type="match status" value="1"/>
</dbReference>
<dbReference type="InterPro" id="IPR011990">
    <property type="entry name" value="TPR-like_helical_dom_sf"/>
</dbReference>
<evidence type="ECO:0000259" key="5">
    <source>
        <dbReference type="PROSITE" id="PS50865"/>
    </source>
</evidence>
<proteinExistence type="predicted"/>
<dbReference type="Ensembl" id="ENSMMDT00005010911.1">
    <property type="protein sequence ID" value="ENSMMDP00005010597.1"/>
    <property type="gene ID" value="ENSMMDG00005005702.1"/>
</dbReference>
<dbReference type="PANTHER" id="PTHR46533">
    <property type="entry name" value="ZINC FINGER MYND DOMAIN-CONTAINING PROTEIN 12"/>
    <property type="match status" value="1"/>
</dbReference>
<accession>A0A667X5S3</accession>
<dbReference type="PANTHER" id="PTHR46533:SF1">
    <property type="entry name" value="ZINC FINGER MYND DOMAIN-CONTAINING PROTEIN 12"/>
    <property type="match status" value="1"/>
</dbReference>
<dbReference type="PROSITE" id="PS01360">
    <property type="entry name" value="ZF_MYND_1"/>
    <property type="match status" value="1"/>
</dbReference>
<evidence type="ECO:0000313" key="6">
    <source>
        <dbReference type="Ensembl" id="ENSMMDP00005010597.1"/>
    </source>
</evidence>
<reference evidence="6" key="1">
    <citation type="submission" date="2019-06" db="EMBL/GenBank/DDBJ databases">
        <authorList>
            <consortium name="Wellcome Sanger Institute Data Sharing"/>
        </authorList>
    </citation>
    <scope>NUCLEOTIDE SEQUENCE [LARGE SCALE GENOMIC DNA]</scope>
</reference>
<reference evidence="6" key="2">
    <citation type="submission" date="2025-08" db="UniProtKB">
        <authorList>
            <consortium name="Ensembl"/>
        </authorList>
    </citation>
    <scope>IDENTIFICATION</scope>
</reference>
<dbReference type="InterPro" id="IPR002893">
    <property type="entry name" value="Znf_MYND"/>
</dbReference>
<dbReference type="GO" id="GO:0008270">
    <property type="term" value="F:zinc ion binding"/>
    <property type="evidence" value="ECO:0007669"/>
    <property type="project" value="UniProtKB-KW"/>
</dbReference>
<dbReference type="InterPro" id="IPR053248">
    <property type="entry name" value="Zinc_finger_MYND_domain"/>
</dbReference>
<dbReference type="PROSITE" id="PS50865">
    <property type="entry name" value="ZF_MYND_2"/>
    <property type="match status" value="1"/>
</dbReference>
<keyword evidence="2 4" id="KW-0863">Zinc-finger</keyword>
<dbReference type="Gene3D" id="6.10.140.2220">
    <property type="match status" value="1"/>
</dbReference>
<keyword evidence="3" id="KW-0862">Zinc</keyword>
<dbReference type="Pfam" id="PF01753">
    <property type="entry name" value="zf-MYND"/>
    <property type="match status" value="1"/>
</dbReference>